<reference evidence="2" key="2">
    <citation type="journal article" date="2018" name="Plant J.">
        <title>The Sorghum bicolor reference genome: improved assembly, gene annotations, a transcriptome atlas, and signatures of genome organization.</title>
        <authorList>
            <person name="McCormick R.F."/>
            <person name="Truong S.K."/>
            <person name="Sreedasyam A."/>
            <person name="Jenkins J."/>
            <person name="Shu S."/>
            <person name="Sims D."/>
            <person name="Kennedy M."/>
            <person name="Amirebrahimi M."/>
            <person name="Weers B.D."/>
            <person name="McKinley B."/>
            <person name="Mattison A."/>
            <person name="Morishige D.T."/>
            <person name="Grimwood J."/>
            <person name="Schmutz J."/>
            <person name="Mullet J.E."/>
        </authorList>
    </citation>
    <scope>NUCLEOTIDE SEQUENCE [LARGE SCALE GENOMIC DNA]</scope>
    <source>
        <strain evidence="2">cv. BTx623</strain>
    </source>
</reference>
<evidence type="ECO:0000313" key="1">
    <source>
        <dbReference type="EMBL" id="OQU84675.1"/>
    </source>
</evidence>
<dbReference type="EMBL" id="CM000763">
    <property type="protein sequence ID" value="OQU84675.1"/>
    <property type="molecule type" value="Genomic_DNA"/>
</dbReference>
<protein>
    <submittedName>
        <fullName evidence="1">Uncharacterized protein</fullName>
    </submittedName>
</protein>
<reference evidence="1 2" key="1">
    <citation type="journal article" date="2009" name="Nature">
        <title>The Sorghum bicolor genome and the diversification of grasses.</title>
        <authorList>
            <person name="Paterson A.H."/>
            <person name="Bowers J.E."/>
            <person name="Bruggmann R."/>
            <person name="Dubchak I."/>
            <person name="Grimwood J."/>
            <person name="Gundlach H."/>
            <person name="Haberer G."/>
            <person name="Hellsten U."/>
            <person name="Mitros T."/>
            <person name="Poliakov A."/>
            <person name="Schmutz J."/>
            <person name="Spannagl M."/>
            <person name="Tang H."/>
            <person name="Wang X."/>
            <person name="Wicker T."/>
            <person name="Bharti A.K."/>
            <person name="Chapman J."/>
            <person name="Feltus F.A."/>
            <person name="Gowik U."/>
            <person name="Grigoriev I.V."/>
            <person name="Lyons E."/>
            <person name="Maher C.A."/>
            <person name="Martis M."/>
            <person name="Narechania A."/>
            <person name="Otillar R.P."/>
            <person name="Penning B.W."/>
            <person name="Salamov A.A."/>
            <person name="Wang Y."/>
            <person name="Zhang L."/>
            <person name="Carpita N.C."/>
            <person name="Freeling M."/>
            <person name="Gingle A.R."/>
            <person name="Hash C.T."/>
            <person name="Keller B."/>
            <person name="Klein P."/>
            <person name="Kresovich S."/>
            <person name="McCann M.C."/>
            <person name="Ming R."/>
            <person name="Peterson D.G."/>
            <person name="Mehboob-ur-Rahman"/>
            <person name="Ware D."/>
            <person name="Westhoff P."/>
            <person name="Mayer K.F."/>
            <person name="Messing J."/>
            <person name="Rokhsar D.S."/>
        </authorList>
    </citation>
    <scope>NUCLEOTIDE SEQUENCE [LARGE SCALE GENOMIC DNA]</scope>
    <source>
        <strain evidence="2">cv. BTx623</strain>
    </source>
</reference>
<sequence length="90" mass="9952">MEILNLLANDQAAGSTKCLANVAEGSNDCNDHVQMAFPVAAILMAEHRPNKSVLRNFLDPIGRCAWGTWCKAVRWCPYCAIRQCWLVATS</sequence>
<evidence type="ECO:0000313" key="2">
    <source>
        <dbReference type="Proteomes" id="UP000000768"/>
    </source>
</evidence>
<organism evidence="1 2">
    <name type="scientific">Sorghum bicolor</name>
    <name type="common">Sorghum</name>
    <name type="synonym">Sorghum vulgare</name>
    <dbReference type="NCBI Taxonomy" id="4558"/>
    <lineage>
        <taxon>Eukaryota</taxon>
        <taxon>Viridiplantae</taxon>
        <taxon>Streptophyta</taxon>
        <taxon>Embryophyta</taxon>
        <taxon>Tracheophyta</taxon>
        <taxon>Spermatophyta</taxon>
        <taxon>Magnoliopsida</taxon>
        <taxon>Liliopsida</taxon>
        <taxon>Poales</taxon>
        <taxon>Poaceae</taxon>
        <taxon>PACMAD clade</taxon>
        <taxon>Panicoideae</taxon>
        <taxon>Andropogonodae</taxon>
        <taxon>Andropogoneae</taxon>
        <taxon>Sorghinae</taxon>
        <taxon>Sorghum</taxon>
    </lineage>
</organism>
<proteinExistence type="predicted"/>
<dbReference type="Gramene" id="OQU84675">
    <property type="protein sequence ID" value="OQU84675"/>
    <property type="gene ID" value="SORBI_3004G101250"/>
</dbReference>
<dbReference type="OMA" id="DPIGRCA"/>
<dbReference type="Proteomes" id="UP000000768">
    <property type="component" value="Chromosome 4"/>
</dbReference>
<accession>A0A1Z5RMI2</accession>
<name>A0A1Z5RMI2_SORBI</name>
<dbReference type="AlphaFoldDB" id="A0A1Z5RMI2"/>
<dbReference type="InParanoid" id="A0A1Z5RMI2"/>
<keyword evidence="2" id="KW-1185">Reference proteome</keyword>
<gene>
    <name evidence="1" type="ORF">SORBI_3004G101250</name>
</gene>